<accession>A0A380FBV7</accession>
<gene>
    <name evidence="6" type="ORF">NCTC12195_01093</name>
</gene>
<protein>
    <submittedName>
        <fullName evidence="6">Mn2+ Fe2+ transporter</fullName>
    </submittedName>
</protein>
<evidence type="ECO:0000256" key="3">
    <source>
        <dbReference type="ARBA" id="ARBA00022989"/>
    </source>
</evidence>
<keyword evidence="4 5" id="KW-0472">Membrane</keyword>
<dbReference type="STRING" id="1293.SH09_02380"/>
<dbReference type="InterPro" id="IPR001046">
    <property type="entry name" value="NRAMP_fam"/>
</dbReference>
<reference evidence="6 7" key="1">
    <citation type="submission" date="2018-06" db="EMBL/GenBank/DDBJ databases">
        <authorList>
            <consortium name="Pathogen Informatics"/>
            <person name="Doyle S."/>
        </authorList>
    </citation>
    <scope>NUCLEOTIDE SEQUENCE [LARGE SCALE GENOMIC DNA]</scope>
    <source>
        <strain evidence="6 7">NCTC12195</strain>
    </source>
</reference>
<evidence type="ECO:0000256" key="5">
    <source>
        <dbReference type="SAM" id="Phobius"/>
    </source>
</evidence>
<feature type="transmembrane region" description="Helical" evidence="5">
    <location>
        <begin position="66"/>
        <end position="88"/>
    </location>
</feature>
<keyword evidence="3 5" id="KW-1133">Transmembrane helix</keyword>
<dbReference type="Proteomes" id="UP000255277">
    <property type="component" value="Unassembled WGS sequence"/>
</dbReference>
<feature type="transmembrane region" description="Helical" evidence="5">
    <location>
        <begin position="31"/>
        <end position="54"/>
    </location>
</feature>
<dbReference type="GO" id="GO:0046873">
    <property type="term" value="F:metal ion transmembrane transporter activity"/>
    <property type="evidence" value="ECO:0007669"/>
    <property type="project" value="InterPro"/>
</dbReference>
<dbReference type="AlphaFoldDB" id="A0A380FBV7"/>
<dbReference type="Pfam" id="PF01566">
    <property type="entry name" value="Nramp"/>
    <property type="match status" value="1"/>
</dbReference>
<proteinExistence type="predicted"/>
<comment type="subcellular location">
    <subcellularLocation>
        <location evidence="1">Membrane</location>
        <topology evidence="1">Multi-pass membrane protein</topology>
    </subcellularLocation>
</comment>
<evidence type="ECO:0000256" key="2">
    <source>
        <dbReference type="ARBA" id="ARBA00022692"/>
    </source>
</evidence>
<name>A0A380FBV7_STAGA</name>
<evidence type="ECO:0000313" key="6">
    <source>
        <dbReference type="EMBL" id="SUM31658.1"/>
    </source>
</evidence>
<organism evidence="6 7">
    <name type="scientific">Staphylococcus gallinarum</name>
    <dbReference type="NCBI Taxonomy" id="1293"/>
    <lineage>
        <taxon>Bacteria</taxon>
        <taxon>Bacillati</taxon>
        <taxon>Bacillota</taxon>
        <taxon>Bacilli</taxon>
        <taxon>Bacillales</taxon>
        <taxon>Staphylococcaceae</taxon>
        <taxon>Staphylococcus</taxon>
    </lineage>
</organism>
<dbReference type="GO" id="GO:0016020">
    <property type="term" value="C:membrane"/>
    <property type="evidence" value="ECO:0007669"/>
    <property type="project" value="UniProtKB-SubCell"/>
</dbReference>
<keyword evidence="2 5" id="KW-0812">Transmembrane</keyword>
<feature type="transmembrane region" description="Helical" evidence="5">
    <location>
        <begin position="7"/>
        <end position="25"/>
    </location>
</feature>
<evidence type="ECO:0000313" key="7">
    <source>
        <dbReference type="Proteomes" id="UP000255277"/>
    </source>
</evidence>
<dbReference type="EMBL" id="UHDK01000001">
    <property type="protein sequence ID" value="SUM31658.1"/>
    <property type="molecule type" value="Genomic_DNA"/>
</dbReference>
<evidence type="ECO:0000256" key="4">
    <source>
        <dbReference type="ARBA" id="ARBA00023136"/>
    </source>
</evidence>
<sequence>MESKKYKFVFTCIIIIGIITSALGFEPLQVLLVAQALNGIILPTVAILIFIVINKRNLMGNYVNTVWLNIIGGIVVIVVTFLGVYSLIDAINSFIQR</sequence>
<evidence type="ECO:0000256" key="1">
    <source>
        <dbReference type="ARBA" id="ARBA00004141"/>
    </source>
</evidence>